<dbReference type="AlphaFoldDB" id="A0A4Y2WI06"/>
<evidence type="ECO:0000313" key="1">
    <source>
        <dbReference type="EMBL" id="GBO36224.1"/>
    </source>
</evidence>
<name>A0A4Y2WI06_ARAVE</name>
<accession>A0A4Y2WI06</accession>
<reference evidence="1 2" key="1">
    <citation type="journal article" date="2019" name="Sci. Rep.">
        <title>Orb-weaving spider Araneus ventricosus genome elucidates the spidroin gene catalogue.</title>
        <authorList>
            <person name="Kono N."/>
            <person name="Nakamura H."/>
            <person name="Ohtoshi R."/>
            <person name="Moran D.A.P."/>
            <person name="Shinohara A."/>
            <person name="Yoshida Y."/>
            <person name="Fujiwara M."/>
            <person name="Mori M."/>
            <person name="Tomita M."/>
            <person name="Arakawa K."/>
        </authorList>
    </citation>
    <scope>NUCLEOTIDE SEQUENCE [LARGE SCALE GENOMIC DNA]</scope>
</reference>
<comment type="caution">
    <text evidence="1">The sequence shown here is derived from an EMBL/GenBank/DDBJ whole genome shotgun (WGS) entry which is preliminary data.</text>
</comment>
<organism evidence="1 2">
    <name type="scientific">Araneus ventricosus</name>
    <name type="common">Orbweaver spider</name>
    <name type="synonym">Epeira ventricosa</name>
    <dbReference type="NCBI Taxonomy" id="182803"/>
    <lineage>
        <taxon>Eukaryota</taxon>
        <taxon>Metazoa</taxon>
        <taxon>Ecdysozoa</taxon>
        <taxon>Arthropoda</taxon>
        <taxon>Chelicerata</taxon>
        <taxon>Arachnida</taxon>
        <taxon>Araneae</taxon>
        <taxon>Araneomorphae</taxon>
        <taxon>Entelegynae</taxon>
        <taxon>Araneoidea</taxon>
        <taxon>Araneidae</taxon>
        <taxon>Araneus</taxon>
    </lineage>
</organism>
<dbReference type="EMBL" id="BGPR01060355">
    <property type="protein sequence ID" value="GBO36224.1"/>
    <property type="molecule type" value="Genomic_DNA"/>
</dbReference>
<sequence length="32" mass="3694">MHRYYLNLINTVDILTLEFESAVKPGKSDPTQ</sequence>
<evidence type="ECO:0000313" key="2">
    <source>
        <dbReference type="Proteomes" id="UP000499080"/>
    </source>
</evidence>
<keyword evidence="2" id="KW-1185">Reference proteome</keyword>
<dbReference type="Proteomes" id="UP000499080">
    <property type="component" value="Unassembled WGS sequence"/>
</dbReference>
<protein>
    <submittedName>
        <fullName evidence="1">Uncharacterized protein</fullName>
    </submittedName>
</protein>
<gene>
    <name evidence="1" type="ORF">AVEN_65466_1</name>
</gene>
<proteinExistence type="predicted"/>
<feature type="non-terminal residue" evidence="1">
    <location>
        <position position="32"/>
    </location>
</feature>